<dbReference type="Pfam" id="PF12697">
    <property type="entry name" value="Abhydrolase_6"/>
    <property type="match status" value="1"/>
</dbReference>
<evidence type="ECO:0000259" key="1">
    <source>
        <dbReference type="Pfam" id="PF12697"/>
    </source>
</evidence>
<reference evidence="2" key="1">
    <citation type="submission" date="2020-10" db="EMBL/GenBank/DDBJ databases">
        <title>Taxonomic study of unclassified bacteria belonging to the class Ktedonobacteria.</title>
        <authorList>
            <person name="Yabe S."/>
            <person name="Wang C.M."/>
            <person name="Zheng Y."/>
            <person name="Sakai Y."/>
            <person name="Cavaletti L."/>
            <person name="Monciardini P."/>
            <person name="Donadio S."/>
        </authorList>
    </citation>
    <scope>NUCLEOTIDE SEQUENCE</scope>
    <source>
        <strain evidence="2">ID150040</strain>
    </source>
</reference>
<protein>
    <recommendedName>
        <fullName evidence="1">AB hydrolase-1 domain-containing protein</fullName>
    </recommendedName>
</protein>
<dbReference type="RefSeq" id="WP_220201167.1">
    <property type="nucleotide sequence ID" value="NZ_BNJK01000001.1"/>
</dbReference>
<dbReference type="InterPro" id="IPR000073">
    <property type="entry name" value="AB_hydrolase_1"/>
</dbReference>
<dbReference type="AlphaFoldDB" id="A0A8J3I7E4"/>
<organism evidence="2 3">
    <name type="scientific">Reticulibacter mediterranei</name>
    <dbReference type="NCBI Taxonomy" id="2778369"/>
    <lineage>
        <taxon>Bacteria</taxon>
        <taxon>Bacillati</taxon>
        <taxon>Chloroflexota</taxon>
        <taxon>Ktedonobacteria</taxon>
        <taxon>Ktedonobacterales</taxon>
        <taxon>Reticulibacteraceae</taxon>
        <taxon>Reticulibacter</taxon>
    </lineage>
</organism>
<dbReference type="PANTHER" id="PTHR37017">
    <property type="entry name" value="AB HYDROLASE-1 DOMAIN-CONTAINING PROTEIN-RELATED"/>
    <property type="match status" value="1"/>
</dbReference>
<sequence>MNVTVLLVHGAMNTPWIWKPVQERLTAQGIASMAVQLPSSHPDSRAVQDIEADVAVLRAAIEAAPGPVVLAANSYGGVPATWVAGETAKVIEIVYMAAFLLEPGRSILDWLGGAFPDTWEFSSDGRAMKFGDVENNLLNGVDPALATEVIKQLSWVSVQAFHQPLPTTPTETKATYIITTQDRALPPPAQEAMAARTTRTVRVASGHYPHLACPDEVVAVLAGAVARAGT</sequence>
<dbReference type="InterPro" id="IPR029058">
    <property type="entry name" value="AB_hydrolase_fold"/>
</dbReference>
<keyword evidence="3" id="KW-1185">Reference proteome</keyword>
<gene>
    <name evidence="2" type="ORF">KSF_002270</name>
</gene>
<accession>A0A8J3I7E4</accession>
<dbReference type="PANTHER" id="PTHR37017:SF11">
    <property type="entry name" value="ESTERASE_LIPASE_THIOESTERASE DOMAIN-CONTAINING PROTEIN"/>
    <property type="match status" value="1"/>
</dbReference>
<dbReference type="InterPro" id="IPR052897">
    <property type="entry name" value="Sec-Metab_Biosynth_Hydrolase"/>
</dbReference>
<dbReference type="Gene3D" id="3.40.50.1820">
    <property type="entry name" value="alpha/beta hydrolase"/>
    <property type="match status" value="1"/>
</dbReference>
<evidence type="ECO:0000313" key="2">
    <source>
        <dbReference type="EMBL" id="GHO90179.1"/>
    </source>
</evidence>
<feature type="domain" description="AB hydrolase-1" evidence="1">
    <location>
        <begin position="5"/>
        <end position="219"/>
    </location>
</feature>
<evidence type="ECO:0000313" key="3">
    <source>
        <dbReference type="Proteomes" id="UP000597444"/>
    </source>
</evidence>
<proteinExistence type="predicted"/>
<dbReference type="Proteomes" id="UP000597444">
    <property type="component" value="Unassembled WGS sequence"/>
</dbReference>
<comment type="caution">
    <text evidence="2">The sequence shown here is derived from an EMBL/GenBank/DDBJ whole genome shotgun (WGS) entry which is preliminary data.</text>
</comment>
<dbReference type="SUPFAM" id="SSF53474">
    <property type="entry name" value="alpha/beta-Hydrolases"/>
    <property type="match status" value="1"/>
</dbReference>
<name>A0A8J3I7E4_9CHLR</name>
<dbReference type="EMBL" id="BNJK01000001">
    <property type="protein sequence ID" value="GHO90179.1"/>
    <property type="molecule type" value="Genomic_DNA"/>
</dbReference>